<evidence type="ECO:0000313" key="3">
    <source>
        <dbReference type="Proteomes" id="UP001433071"/>
    </source>
</evidence>
<dbReference type="RefSeq" id="WP_352557814.1">
    <property type="nucleotide sequence ID" value="NZ_JAMYQB010000008.1"/>
</dbReference>
<accession>A0ABV1YYG3</accession>
<proteinExistence type="predicted"/>
<dbReference type="EMBL" id="JAMYQB010000008">
    <property type="protein sequence ID" value="MER9404813.1"/>
    <property type="molecule type" value="Genomic_DNA"/>
</dbReference>
<reference evidence="2 3" key="1">
    <citation type="journal article" date="2024" name="Proc. Natl. Acad. Sci. U.S.A.">
        <title>The evolutionary genomics of adaptation to stress in wild rhizobium bacteria.</title>
        <authorList>
            <person name="Kehlet-Delgado H."/>
            <person name="Montoya A.P."/>
            <person name="Jensen K.T."/>
            <person name="Wendlandt C.E."/>
            <person name="Dexheimer C."/>
            <person name="Roberts M."/>
            <person name="Torres Martinez L."/>
            <person name="Friesen M.L."/>
            <person name="Griffitts J.S."/>
            <person name="Porter S.S."/>
        </authorList>
    </citation>
    <scope>NUCLEOTIDE SEQUENCE [LARGE SCALE GENOMIC DNA]</scope>
    <source>
        <strain evidence="2 3">M0641</strain>
    </source>
</reference>
<keyword evidence="3" id="KW-1185">Reference proteome</keyword>
<protein>
    <submittedName>
        <fullName evidence="2">DUF5071 domain-containing protein</fullName>
    </submittedName>
</protein>
<evidence type="ECO:0000259" key="1">
    <source>
        <dbReference type="Pfam" id="PF16804"/>
    </source>
</evidence>
<dbReference type="CDD" id="cd11743">
    <property type="entry name" value="Cthe_2751_like"/>
    <property type="match status" value="1"/>
</dbReference>
<sequence length="135" mass="15348">MIDAQGLLPRNKHDLDSIPRIVKAGYPAIAPILDELLDWTADGNWPVARPLADFLVTLGPPLIDPISRILRGTDETHKWHCMNLILHKLPIEVLGGLEEDLRRLADHPNEGDKREEVDIEARQALFRLEHMSRET</sequence>
<dbReference type="InterPro" id="IPR031837">
    <property type="entry name" value="DUF5071"/>
</dbReference>
<gene>
    <name evidence="2" type="ORF">NKI36_12200</name>
</gene>
<evidence type="ECO:0000313" key="2">
    <source>
        <dbReference type="EMBL" id="MER9404813.1"/>
    </source>
</evidence>
<comment type="caution">
    <text evidence="2">The sequence shown here is derived from an EMBL/GenBank/DDBJ whole genome shotgun (WGS) entry which is preliminary data.</text>
</comment>
<feature type="domain" description="DUF5071" evidence="1">
    <location>
        <begin position="7"/>
        <end position="125"/>
    </location>
</feature>
<dbReference type="Pfam" id="PF16804">
    <property type="entry name" value="DUF5071"/>
    <property type="match status" value="1"/>
</dbReference>
<organism evidence="2 3">
    <name type="scientific">Mesorhizobium caraganae</name>
    <dbReference type="NCBI Taxonomy" id="483206"/>
    <lineage>
        <taxon>Bacteria</taxon>
        <taxon>Pseudomonadati</taxon>
        <taxon>Pseudomonadota</taxon>
        <taxon>Alphaproteobacteria</taxon>
        <taxon>Hyphomicrobiales</taxon>
        <taxon>Phyllobacteriaceae</taxon>
        <taxon>Mesorhizobium</taxon>
    </lineage>
</organism>
<dbReference type="InterPro" id="IPR038692">
    <property type="entry name" value="Cthe_2751_sf"/>
</dbReference>
<dbReference type="Proteomes" id="UP001433071">
    <property type="component" value="Unassembled WGS sequence"/>
</dbReference>
<dbReference type="Gene3D" id="1.25.40.750">
    <property type="entry name" value="Domain of unknown function DUF5071"/>
    <property type="match status" value="1"/>
</dbReference>
<name>A0ABV1YYG3_9HYPH</name>